<comment type="subcellular location">
    <subcellularLocation>
        <location evidence="8">Cytoplasm</location>
    </subcellularLocation>
</comment>
<dbReference type="InterPro" id="IPR004472">
    <property type="entry name" value="DTB_synth_BioD"/>
</dbReference>
<dbReference type="EC" id="6.3.3.3" evidence="8"/>
<dbReference type="Gene3D" id="3.40.50.300">
    <property type="entry name" value="P-loop containing nucleotide triphosphate hydrolases"/>
    <property type="match status" value="1"/>
</dbReference>
<reference evidence="9 10" key="1">
    <citation type="submission" date="2020-04" db="EMBL/GenBank/DDBJ databases">
        <title>Pseudoalteromonas caenipelagi sp. nov., isolated from a tidal flat.</title>
        <authorList>
            <person name="Park S."/>
            <person name="Yoon J.-H."/>
        </authorList>
    </citation>
    <scope>NUCLEOTIDE SEQUENCE [LARGE SCALE GENOMIC DNA]</scope>
    <source>
        <strain evidence="9 10">JBTF-M23</strain>
    </source>
</reference>
<comment type="pathway">
    <text evidence="8">Cofactor biosynthesis; biotin biosynthesis; biotin from 7,8-diaminononanoate: step 1/2.</text>
</comment>
<evidence type="ECO:0000256" key="7">
    <source>
        <dbReference type="ARBA" id="ARBA00022842"/>
    </source>
</evidence>
<dbReference type="SUPFAM" id="SSF52540">
    <property type="entry name" value="P-loop containing nucleoside triphosphate hydrolases"/>
    <property type="match status" value="1"/>
</dbReference>
<keyword evidence="3 8" id="KW-0479">Metal-binding</keyword>
<dbReference type="GO" id="GO:0005829">
    <property type="term" value="C:cytosol"/>
    <property type="evidence" value="ECO:0007669"/>
    <property type="project" value="TreeGrafter"/>
</dbReference>
<dbReference type="GO" id="GO:0005524">
    <property type="term" value="F:ATP binding"/>
    <property type="evidence" value="ECO:0007669"/>
    <property type="project" value="UniProtKB-UniRule"/>
</dbReference>
<dbReference type="PANTHER" id="PTHR43210">
    <property type="entry name" value="DETHIOBIOTIN SYNTHETASE"/>
    <property type="match status" value="1"/>
</dbReference>
<comment type="catalytic activity">
    <reaction evidence="8">
        <text>(7R,8S)-7,8-diammoniononanoate + CO2 + ATP = (4R,5S)-dethiobiotin + ADP + phosphate + 3 H(+)</text>
        <dbReference type="Rhea" id="RHEA:15805"/>
        <dbReference type="ChEBI" id="CHEBI:15378"/>
        <dbReference type="ChEBI" id="CHEBI:16526"/>
        <dbReference type="ChEBI" id="CHEBI:30616"/>
        <dbReference type="ChEBI" id="CHEBI:43474"/>
        <dbReference type="ChEBI" id="CHEBI:149469"/>
        <dbReference type="ChEBI" id="CHEBI:149473"/>
        <dbReference type="ChEBI" id="CHEBI:456216"/>
        <dbReference type="EC" id="6.3.3.3"/>
    </reaction>
</comment>
<evidence type="ECO:0000256" key="6">
    <source>
        <dbReference type="ARBA" id="ARBA00022840"/>
    </source>
</evidence>
<organism evidence="9 10">
    <name type="scientific">Pseudoalteromonas caenipelagi</name>
    <dbReference type="NCBI Taxonomy" id="2726988"/>
    <lineage>
        <taxon>Bacteria</taxon>
        <taxon>Pseudomonadati</taxon>
        <taxon>Pseudomonadota</taxon>
        <taxon>Gammaproteobacteria</taxon>
        <taxon>Alteromonadales</taxon>
        <taxon>Pseudoalteromonadaceae</taxon>
        <taxon>Pseudoalteromonas</taxon>
    </lineage>
</organism>
<dbReference type="CDD" id="cd03109">
    <property type="entry name" value="DTBS"/>
    <property type="match status" value="1"/>
</dbReference>
<comment type="similarity">
    <text evidence="8">Belongs to the dethiobiotin synthetase family.</text>
</comment>
<keyword evidence="5 8" id="KW-0093">Biotin biosynthesis</keyword>
<feature type="binding site" evidence="8">
    <location>
        <begin position="176"/>
        <end position="177"/>
    </location>
    <ligand>
        <name>ATP</name>
        <dbReference type="ChEBI" id="CHEBI:30616"/>
    </ligand>
</feature>
<feature type="binding site" evidence="8">
    <location>
        <position position="16"/>
    </location>
    <ligand>
        <name>Mg(2+)</name>
        <dbReference type="ChEBI" id="CHEBI:18420"/>
    </ligand>
</feature>
<keyword evidence="7 8" id="KW-0460">Magnesium</keyword>
<comment type="caution">
    <text evidence="8">Lacks conserved residue(s) required for the propagation of feature annotation.</text>
</comment>
<feature type="binding site" evidence="8">
    <location>
        <begin position="12"/>
        <end position="17"/>
    </location>
    <ligand>
        <name>ATP</name>
        <dbReference type="ChEBI" id="CHEBI:30616"/>
    </ligand>
</feature>
<feature type="binding site" evidence="8">
    <location>
        <position position="116"/>
    </location>
    <ligand>
        <name>Mg(2+)</name>
        <dbReference type="ChEBI" id="CHEBI:18420"/>
    </ligand>
</feature>
<keyword evidence="1 8" id="KW-0963">Cytoplasm</keyword>
<dbReference type="PANTHER" id="PTHR43210:SF5">
    <property type="entry name" value="DETHIOBIOTIN SYNTHETASE"/>
    <property type="match status" value="1"/>
</dbReference>
<dbReference type="UniPathway" id="UPA00078">
    <property type="reaction ID" value="UER00161"/>
</dbReference>
<feature type="binding site" evidence="8">
    <location>
        <position position="54"/>
    </location>
    <ligand>
        <name>Mg(2+)</name>
        <dbReference type="ChEBI" id="CHEBI:18420"/>
    </ligand>
</feature>
<keyword evidence="6 8" id="KW-0067">ATP-binding</keyword>
<dbReference type="Pfam" id="PF13500">
    <property type="entry name" value="AAA_26"/>
    <property type="match status" value="1"/>
</dbReference>
<gene>
    <name evidence="8 9" type="primary">bioD</name>
    <name evidence="9" type="ORF">HG263_00735</name>
</gene>
<evidence type="ECO:0000256" key="8">
    <source>
        <dbReference type="HAMAP-Rule" id="MF_00336"/>
    </source>
</evidence>
<dbReference type="GO" id="GO:0000287">
    <property type="term" value="F:magnesium ion binding"/>
    <property type="evidence" value="ECO:0007669"/>
    <property type="project" value="UniProtKB-UniRule"/>
</dbReference>
<keyword evidence="4 8" id="KW-0547">Nucleotide-binding</keyword>
<dbReference type="GO" id="GO:0009102">
    <property type="term" value="P:biotin biosynthetic process"/>
    <property type="evidence" value="ECO:0007669"/>
    <property type="project" value="UniProtKB-UniRule"/>
</dbReference>
<dbReference type="EMBL" id="JABBPG010000001">
    <property type="protein sequence ID" value="NOU49076.1"/>
    <property type="molecule type" value="Genomic_DNA"/>
</dbReference>
<comment type="function">
    <text evidence="8">Catalyzes a mechanistically unusual reaction, the ATP-dependent insertion of CO2 between the N7 and N8 nitrogen atoms of 7,8-diaminopelargonic acid (DAPA, also called 7,8-diammoniononanoate) to form a ureido ring.</text>
</comment>
<feature type="active site" evidence="8">
    <location>
        <position position="37"/>
    </location>
</feature>
<proteinExistence type="inferred from homology"/>
<dbReference type="FunFam" id="3.40.50.300:FF:000292">
    <property type="entry name" value="ATP-dependent dethiobiotin synthetase BioD"/>
    <property type="match status" value="1"/>
</dbReference>
<evidence type="ECO:0000256" key="4">
    <source>
        <dbReference type="ARBA" id="ARBA00022741"/>
    </source>
</evidence>
<evidence type="ECO:0000313" key="10">
    <source>
        <dbReference type="Proteomes" id="UP000586305"/>
    </source>
</evidence>
<comment type="cofactor">
    <cofactor evidence="8">
        <name>Mg(2+)</name>
        <dbReference type="ChEBI" id="CHEBI:18420"/>
    </cofactor>
</comment>
<keyword evidence="10" id="KW-1185">Reference proteome</keyword>
<evidence type="ECO:0000256" key="5">
    <source>
        <dbReference type="ARBA" id="ARBA00022756"/>
    </source>
</evidence>
<accession>A0A849V782</accession>
<evidence type="ECO:0000256" key="1">
    <source>
        <dbReference type="ARBA" id="ARBA00022490"/>
    </source>
</evidence>
<dbReference type="RefSeq" id="WP_171624177.1">
    <property type="nucleotide sequence ID" value="NZ_JABBPG010000001.1"/>
</dbReference>
<feature type="binding site" evidence="8">
    <location>
        <position position="54"/>
    </location>
    <ligand>
        <name>ATP</name>
        <dbReference type="ChEBI" id="CHEBI:30616"/>
    </ligand>
</feature>
<protein>
    <recommendedName>
        <fullName evidence="8">ATP-dependent dethiobiotin synthetase BioD</fullName>
        <ecNumber evidence="8">6.3.3.3</ecNumber>
    </recommendedName>
    <alternativeName>
        <fullName evidence="8">DTB synthetase</fullName>
        <shortName evidence="8">DTBS</shortName>
    </alternativeName>
    <alternativeName>
        <fullName evidence="8">Dethiobiotin synthase</fullName>
    </alternativeName>
</protein>
<evidence type="ECO:0000256" key="3">
    <source>
        <dbReference type="ARBA" id="ARBA00022723"/>
    </source>
</evidence>
<dbReference type="AlphaFoldDB" id="A0A849V782"/>
<dbReference type="PIRSF" id="PIRSF006755">
    <property type="entry name" value="DTB_synth"/>
    <property type="match status" value="1"/>
</dbReference>
<evidence type="ECO:0000313" key="9">
    <source>
        <dbReference type="EMBL" id="NOU49076.1"/>
    </source>
</evidence>
<comment type="caution">
    <text evidence="9">The sequence shown here is derived from an EMBL/GenBank/DDBJ whole genome shotgun (WGS) entry which is preliminary data.</text>
</comment>
<evidence type="ECO:0000256" key="2">
    <source>
        <dbReference type="ARBA" id="ARBA00022598"/>
    </source>
</evidence>
<name>A0A849V782_9GAMM</name>
<feature type="binding site" evidence="8">
    <location>
        <begin position="116"/>
        <end position="119"/>
    </location>
    <ligand>
        <name>ATP</name>
        <dbReference type="ChEBI" id="CHEBI:30616"/>
    </ligand>
</feature>
<keyword evidence="2 8" id="KW-0436">Ligase</keyword>
<dbReference type="HAMAP" id="MF_00336">
    <property type="entry name" value="BioD"/>
    <property type="match status" value="1"/>
</dbReference>
<comment type="subunit">
    <text evidence="8">Homodimer.</text>
</comment>
<dbReference type="GO" id="GO:0042803">
    <property type="term" value="F:protein homodimerization activity"/>
    <property type="evidence" value="ECO:0007669"/>
    <property type="project" value="UniProtKB-ARBA"/>
</dbReference>
<dbReference type="NCBIfam" id="TIGR00347">
    <property type="entry name" value="bioD"/>
    <property type="match status" value="1"/>
</dbReference>
<dbReference type="GO" id="GO:0004141">
    <property type="term" value="F:dethiobiotin synthase activity"/>
    <property type="evidence" value="ECO:0007669"/>
    <property type="project" value="UniProtKB-UniRule"/>
</dbReference>
<feature type="binding site" evidence="8">
    <location>
        <begin position="205"/>
        <end position="207"/>
    </location>
    <ligand>
        <name>ATP</name>
        <dbReference type="ChEBI" id="CHEBI:30616"/>
    </ligand>
</feature>
<dbReference type="Proteomes" id="UP000586305">
    <property type="component" value="Unassembled WGS sequence"/>
</dbReference>
<sequence>MSAFFITGTDTEVGKTHITALLLKFLAQHKRKAIGFKPIAAGAEEAFGQLVNDDALTLMESSSVHGKYEQVNPICFEPPIAPHIAAQQAGVEITLDNLSHYYRELAKLGAEFTLVEGAGGWALPINDTQYLCDWVQKEQLPVILVVGMKLGCLNHAILTSHALKAQGVKCVGWIANQVDPNMANFDENLDSLRKRLEAPLLAVAPYSEEKAKLQIYAALTDLLGIKLQG</sequence>
<dbReference type="InterPro" id="IPR027417">
    <property type="entry name" value="P-loop_NTPase"/>
</dbReference>